<dbReference type="HAMAP" id="MF_00158">
    <property type="entry name" value="PanC"/>
    <property type="match status" value="1"/>
</dbReference>
<comment type="miscellaneous">
    <text evidence="8">The reaction proceeds by a bi uni uni bi ping pong mechanism.</text>
</comment>
<keyword evidence="5 8" id="KW-0547">Nucleotide-binding</keyword>
<keyword evidence="10" id="KW-1185">Reference proteome</keyword>
<dbReference type="InterPro" id="IPR003721">
    <property type="entry name" value="Pantoate_ligase"/>
</dbReference>
<organism evidence="9 10">
    <name type="scientific">Citricoccus muralis</name>
    <dbReference type="NCBI Taxonomy" id="169134"/>
    <lineage>
        <taxon>Bacteria</taxon>
        <taxon>Bacillati</taxon>
        <taxon>Actinomycetota</taxon>
        <taxon>Actinomycetes</taxon>
        <taxon>Micrococcales</taxon>
        <taxon>Micrococcaceae</taxon>
        <taxon>Citricoccus</taxon>
    </lineage>
</organism>
<dbReference type="InterPro" id="IPR014729">
    <property type="entry name" value="Rossmann-like_a/b/a_fold"/>
</dbReference>
<comment type="similarity">
    <text evidence="2 8">Belongs to the pantothenate synthetase family.</text>
</comment>
<evidence type="ECO:0000313" key="10">
    <source>
        <dbReference type="Proteomes" id="UP001219037"/>
    </source>
</evidence>
<evidence type="ECO:0000256" key="8">
    <source>
        <dbReference type="HAMAP-Rule" id="MF_00158"/>
    </source>
</evidence>
<dbReference type="PANTHER" id="PTHR21299">
    <property type="entry name" value="CYTIDYLATE KINASE/PANTOATE-BETA-ALANINE LIGASE"/>
    <property type="match status" value="1"/>
</dbReference>
<name>A0ABY8H6W4_9MICC</name>
<evidence type="ECO:0000256" key="5">
    <source>
        <dbReference type="ARBA" id="ARBA00022741"/>
    </source>
</evidence>
<evidence type="ECO:0000256" key="2">
    <source>
        <dbReference type="ARBA" id="ARBA00009256"/>
    </source>
</evidence>
<comment type="subunit">
    <text evidence="8">Homodimer.</text>
</comment>
<dbReference type="Proteomes" id="UP001219037">
    <property type="component" value="Chromosome"/>
</dbReference>
<feature type="binding site" evidence="8">
    <location>
        <position position="171"/>
    </location>
    <ligand>
        <name>(R)-pantoate</name>
        <dbReference type="ChEBI" id="CHEBI:15980"/>
    </ligand>
</feature>
<dbReference type="Gene3D" id="3.40.50.620">
    <property type="entry name" value="HUPs"/>
    <property type="match status" value="1"/>
</dbReference>
<dbReference type="EC" id="6.3.2.1" evidence="8"/>
<dbReference type="Pfam" id="PF02569">
    <property type="entry name" value="Pantoate_ligase"/>
    <property type="match status" value="1"/>
</dbReference>
<keyword evidence="3 8" id="KW-0436">Ligase</keyword>
<protein>
    <recommendedName>
        <fullName evidence="8">Pantothenate synthetase</fullName>
        <shortName evidence="8">PS</shortName>
        <ecNumber evidence="8">6.3.2.1</ecNumber>
    </recommendedName>
    <alternativeName>
        <fullName evidence="8">Pantoate--beta-alanine ligase</fullName>
    </alternativeName>
    <alternativeName>
        <fullName evidence="8">Pantoate-activating enzyme</fullName>
    </alternativeName>
</protein>
<keyword evidence="8" id="KW-0963">Cytoplasm</keyword>
<sequence>MILTRTVAEARAAITAATADLTHLAPRVGLVPTMGALHAGHGALLAQAREENDVVVVSVFVNPLQFEDPDDFAHYPRTLNEDVALIAEHVPDRPVIVFAPDTAEMYPGYRAFGDVPQITVSSGSMGTVFEGASRPGHFDGVCTVVTKLWNTLMPPAPATLRSYFGRKDAQQLAILTRTAADLNIPVEIRPVDLVRAPSGLALSSRNRRLDDHGMDKALILSAALSTLREQAVSGEPIDVHTARKMIDDDATVTLDYLEVVDPATLVPLSAAELRAPLSRDALALVAAVVPPVRLIDNMVLPAG</sequence>
<feature type="binding site" evidence="8">
    <location>
        <begin position="202"/>
        <end position="205"/>
    </location>
    <ligand>
        <name>ATP</name>
        <dbReference type="ChEBI" id="CHEBI:30616"/>
    </ligand>
</feature>
<keyword evidence="4 8" id="KW-0566">Pantothenate biosynthesis</keyword>
<dbReference type="Gene3D" id="3.30.1300.10">
    <property type="entry name" value="Pantoate-beta-alanine ligase, C-terminal domain"/>
    <property type="match status" value="1"/>
</dbReference>
<dbReference type="NCBIfam" id="TIGR00018">
    <property type="entry name" value="panC"/>
    <property type="match status" value="1"/>
</dbReference>
<feature type="binding site" evidence="8">
    <location>
        <position position="194"/>
    </location>
    <ligand>
        <name>ATP</name>
        <dbReference type="ChEBI" id="CHEBI:30616"/>
    </ligand>
</feature>
<comment type="subcellular location">
    <subcellularLocation>
        <location evidence="8">Cytoplasm</location>
    </subcellularLocation>
</comment>
<feature type="binding site" evidence="8">
    <location>
        <position position="65"/>
    </location>
    <ligand>
        <name>beta-alanine</name>
        <dbReference type="ChEBI" id="CHEBI:57966"/>
    </ligand>
</feature>
<dbReference type="EMBL" id="CP121252">
    <property type="protein sequence ID" value="WFP16771.1"/>
    <property type="molecule type" value="Genomic_DNA"/>
</dbReference>
<evidence type="ECO:0000256" key="1">
    <source>
        <dbReference type="ARBA" id="ARBA00004990"/>
    </source>
</evidence>
<keyword evidence="6 8" id="KW-0067">ATP-binding</keyword>
<comment type="pathway">
    <text evidence="1 8">Cofactor biosynthesis; (R)-pantothenate biosynthesis; (R)-pantothenate from (R)-pantoate and beta-alanine: step 1/1.</text>
</comment>
<feature type="binding site" evidence="8">
    <location>
        <begin position="165"/>
        <end position="168"/>
    </location>
    <ligand>
        <name>ATP</name>
        <dbReference type="ChEBI" id="CHEBI:30616"/>
    </ligand>
</feature>
<evidence type="ECO:0000256" key="6">
    <source>
        <dbReference type="ARBA" id="ARBA00022840"/>
    </source>
</evidence>
<evidence type="ECO:0000313" key="9">
    <source>
        <dbReference type="EMBL" id="WFP16771.1"/>
    </source>
</evidence>
<dbReference type="GO" id="GO:0016874">
    <property type="term" value="F:ligase activity"/>
    <property type="evidence" value="ECO:0007669"/>
    <property type="project" value="UniProtKB-KW"/>
</dbReference>
<dbReference type="InterPro" id="IPR042176">
    <property type="entry name" value="Pantoate_ligase_C"/>
</dbReference>
<feature type="binding site" evidence="8">
    <location>
        <position position="65"/>
    </location>
    <ligand>
        <name>(R)-pantoate</name>
        <dbReference type="ChEBI" id="CHEBI:15980"/>
    </ligand>
</feature>
<evidence type="ECO:0000256" key="7">
    <source>
        <dbReference type="ARBA" id="ARBA00048258"/>
    </source>
</evidence>
<accession>A0ABY8H6W4</accession>
<evidence type="ECO:0000256" key="4">
    <source>
        <dbReference type="ARBA" id="ARBA00022655"/>
    </source>
</evidence>
<comment type="catalytic activity">
    <reaction evidence="7 8">
        <text>(R)-pantoate + beta-alanine + ATP = (R)-pantothenate + AMP + diphosphate + H(+)</text>
        <dbReference type="Rhea" id="RHEA:10912"/>
        <dbReference type="ChEBI" id="CHEBI:15378"/>
        <dbReference type="ChEBI" id="CHEBI:15980"/>
        <dbReference type="ChEBI" id="CHEBI:29032"/>
        <dbReference type="ChEBI" id="CHEBI:30616"/>
        <dbReference type="ChEBI" id="CHEBI:33019"/>
        <dbReference type="ChEBI" id="CHEBI:57966"/>
        <dbReference type="ChEBI" id="CHEBI:456215"/>
        <dbReference type="EC" id="6.3.2.1"/>
    </reaction>
</comment>
<evidence type="ECO:0000256" key="3">
    <source>
        <dbReference type="ARBA" id="ARBA00022598"/>
    </source>
</evidence>
<dbReference type="RefSeq" id="WP_270106632.1">
    <property type="nucleotide sequence ID" value="NZ_CP121252.1"/>
</dbReference>
<gene>
    <name evidence="8 9" type="primary">panC</name>
    <name evidence="9" type="ORF">P8192_01190</name>
</gene>
<feature type="binding site" evidence="8">
    <location>
        <begin position="34"/>
        <end position="41"/>
    </location>
    <ligand>
        <name>ATP</name>
        <dbReference type="ChEBI" id="CHEBI:30616"/>
    </ligand>
</feature>
<proteinExistence type="inferred from homology"/>
<comment type="function">
    <text evidence="8">Catalyzes the condensation of pantoate with beta-alanine in an ATP-dependent reaction via a pantoyl-adenylate intermediate.</text>
</comment>
<reference evidence="9 10" key="1">
    <citation type="submission" date="2023-04" db="EMBL/GenBank/DDBJ databases">
        <title>Funneling lignin-derived compounds into biodiesel using alkali-halophilic Citricoccus sp. P2.</title>
        <authorList>
            <person name="Luo C.-B."/>
        </authorList>
    </citation>
    <scope>NUCLEOTIDE SEQUENCE [LARGE SCALE GENOMIC DNA]</scope>
    <source>
        <strain evidence="9 10">P2</strain>
    </source>
</reference>
<feature type="active site" description="Proton donor" evidence="8">
    <location>
        <position position="41"/>
    </location>
</feature>
<dbReference type="SUPFAM" id="SSF52374">
    <property type="entry name" value="Nucleotidylyl transferase"/>
    <property type="match status" value="1"/>
</dbReference>
<dbReference type="PANTHER" id="PTHR21299:SF1">
    <property type="entry name" value="PANTOATE--BETA-ALANINE LIGASE"/>
    <property type="match status" value="1"/>
</dbReference>